<evidence type="ECO:0000259" key="7">
    <source>
        <dbReference type="Pfam" id="PF25371"/>
    </source>
</evidence>
<evidence type="ECO:0000256" key="6">
    <source>
        <dbReference type="PIRSR" id="PIRSR003085-1"/>
    </source>
</evidence>
<proteinExistence type="inferred from homology"/>
<dbReference type="KEGG" id="cle:Clole_0623"/>
<dbReference type="Pfam" id="PF02353">
    <property type="entry name" value="CMAS"/>
    <property type="match status" value="1"/>
</dbReference>
<dbReference type="Gene3D" id="3.40.50.150">
    <property type="entry name" value="Vaccinia Virus protein VP39"/>
    <property type="match status" value="1"/>
</dbReference>
<accession>F2JN15</accession>
<dbReference type="SUPFAM" id="SSF53335">
    <property type="entry name" value="S-adenosyl-L-methionine-dependent methyltransferases"/>
    <property type="match status" value="1"/>
</dbReference>
<evidence type="ECO:0000256" key="4">
    <source>
        <dbReference type="ARBA" id="ARBA00022691"/>
    </source>
</evidence>
<evidence type="ECO:0000256" key="2">
    <source>
        <dbReference type="ARBA" id="ARBA00022603"/>
    </source>
</evidence>
<dbReference type="GO" id="GO:0008825">
    <property type="term" value="F:cyclopropane-fatty-acyl-phospholipid synthase activity"/>
    <property type="evidence" value="ECO:0007669"/>
    <property type="project" value="UniProtKB-EC"/>
</dbReference>
<dbReference type="InterPro" id="IPR057206">
    <property type="entry name" value="DUF7884"/>
</dbReference>
<evidence type="ECO:0000313" key="8">
    <source>
        <dbReference type="EMBL" id="ADZ82357.1"/>
    </source>
</evidence>
<feature type="domain" description="DUF7884" evidence="7">
    <location>
        <begin position="8"/>
        <end position="92"/>
    </location>
</feature>
<evidence type="ECO:0000313" key="9">
    <source>
        <dbReference type="Proteomes" id="UP000008467"/>
    </source>
</evidence>
<dbReference type="Pfam" id="PF25371">
    <property type="entry name" value="DUF7884"/>
    <property type="match status" value="1"/>
</dbReference>
<dbReference type="EMBL" id="CP002582">
    <property type="protein sequence ID" value="ADZ82357.1"/>
    <property type="molecule type" value="Genomic_DNA"/>
</dbReference>
<reference evidence="8 9" key="1">
    <citation type="journal article" date="2011" name="J. Bacteriol.">
        <title>Complete genome sequence of the cellulose-degrading bacterium Cellulosilyticum lentocellum.</title>
        <authorList>
            <consortium name="US DOE Joint Genome Institute"/>
            <person name="Miller D.A."/>
            <person name="Suen G."/>
            <person name="Bruce D."/>
            <person name="Copeland A."/>
            <person name="Cheng J.F."/>
            <person name="Detter C."/>
            <person name="Goodwin L.A."/>
            <person name="Han C.S."/>
            <person name="Hauser L.J."/>
            <person name="Land M.L."/>
            <person name="Lapidus A."/>
            <person name="Lucas S."/>
            <person name="Meincke L."/>
            <person name="Pitluck S."/>
            <person name="Tapia R."/>
            <person name="Teshima H."/>
            <person name="Woyke T."/>
            <person name="Fox B.G."/>
            <person name="Angert E.R."/>
            <person name="Currie C.R."/>
        </authorList>
    </citation>
    <scope>NUCLEOTIDE SEQUENCE [LARGE SCALE GENOMIC DNA]</scope>
    <source>
        <strain evidence="9">ATCC 49066 / DSM 5427 / NCIMB 11756 / RHM5</strain>
    </source>
</reference>
<name>F2JN15_CELLD</name>
<gene>
    <name evidence="8" type="ordered locus">Clole_0623</name>
</gene>
<dbReference type="eggNOG" id="COG2230">
    <property type="taxonomic scope" value="Bacteria"/>
</dbReference>
<keyword evidence="9" id="KW-1185">Reference proteome</keyword>
<evidence type="ECO:0000256" key="5">
    <source>
        <dbReference type="ARBA" id="ARBA00023098"/>
    </source>
</evidence>
<dbReference type="PANTHER" id="PTHR43667">
    <property type="entry name" value="CYCLOPROPANE-FATTY-ACYL-PHOSPHOLIPID SYNTHASE"/>
    <property type="match status" value="1"/>
</dbReference>
<dbReference type="PANTHER" id="PTHR43667:SF1">
    <property type="entry name" value="CYCLOPROPANE-FATTY-ACYL-PHOSPHOLIPID SYNTHASE"/>
    <property type="match status" value="1"/>
</dbReference>
<protein>
    <submittedName>
        <fullName evidence="8">Cyclopropane-fatty-acyl-phospholipid synthase</fullName>
        <ecNumber evidence="8">2.1.1.79</ecNumber>
    </submittedName>
</protein>
<dbReference type="GO" id="GO:0008610">
    <property type="term" value="P:lipid biosynthetic process"/>
    <property type="evidence" value="ECO:0007669"/>
    <property type="project" value="InterPro"/>
</dbReference>
<dbReference type="RefSeq" id="WP_013655658.1">
    <property type="nucleotide sequence ID" value="NC_015275.1"/>
</dbReference>
<dbReference type="CDD" id="cd02440">
    <property type="entry name" value="AdoMet_MTases"/>
    <property type="match status" value="1"/>
</dbReference>
<sequence length="395" mass="46158">MNIQAKLMEKFLKRFDGTSFDVQFETGEELHIGQMPAKFKIIIHEPIAYKKLIKSTSLALGEAYMNGAIEVEGDLIEALDELFKYQNQFSTDYSALKKLLHTSTSAKNQKKEVCSHYNLGNDFYKLWLDKSMSYSCAYFKNETDTLEEAQYNKVHHILRKLNLKHGMSLLDIGCGWGYLLIEAAKTYGIKGVGITLSEQQYKGFKERIKAEALEDYLQVELMDYRELRVSDLKFDRVVSVGMLEHVGRENYDLFFKSVDAVLKPEGLFLLHYISAYGEYPGDAWIKKYIFPGGVIPSLREIIHLSADYKYYVQDVESLRRHYVKTLLSWYERFEAHLPEVRKLFDERFIRMWQMYLCSCAASFNNGVIDLHQILFTKGVNNQLPMTREYLYTRYK</sequence>
<dbReference type="AlphaFoldDB" id="F2JN15"/>
<keyword evidence="4" id="KW-0949">S-adenosyl-L-methionine</keyword>
<comment type="similarity">
    <text evidence="1">Belongs to the CFA/CMAS family.</text>
</comment>
<dbReference type="STRING" id="642492.Clole_0623"/>
<keyword evidence="2 8" id="KW-0489">Methyltransferase</keyword>
<dbReference type="EC" id="2.1.1.79" evidence="8"/>
<feature type="active site" evidence="6">
    <location>
        <position position="359"/>
    </location>
</feature>
<keyword evidence="5" id="KW-0443">Lipid metabolism</keyword>
<dbReference type="InterPro" id="IPR050723">
    <property type="entry name" value="CFA/CMAS"/>
</dbReference>
<dbReference type="GO" id="GO:0032259">
    <property type="term" value="P:methylation"/>
    <property type="evidence" value="ECO:0007669"/>
    <property type="project" value="UniProtKB-KW"/>
</dbReference>
<organism evidence="8 9">
    <name type="scientific">Cellulosilyticum lentocellum (strain ATCC 49066 / DSM 5427 / NCIMB 11756 / RHM5)</name>
    <name type="common">Clostridium lentocellum</name>
    <dbReference type="NCBI Taxonomy" id="642492"/>
    <lineage>
        <taxon>Bacteria</taxon>
        <taxon>Bacillati</taxon>
        <taxon>Bacillota</taxon>
        <taxon>Clostridia</taxon>
        <taxon>Lachnospirales</taxon>
        <taxon>Cellulosilyticaceae</taxon>
        <taxon>Cellulosilyticum</taxon>
    </lineage>
</organism>
<dbReference type="InterPro" id="IPR029063">
    <property type="entry name" value="SAM-dependent_MTases_sf"/>
</dbReference>
<evidence type="ECO:0000256" key="1">
    <source>
        <dbReference type="ARBA" id="ARBA00010815"/>
    </source>
</evidence>
<dbReference type="InterPro" id="IPR003333">
    <property type="entry name" value="CMAS"/>
</dbReference>
<keyword evidence="3 8" id="KW-0808">Transferase</keyword>
<dbReference type="Proteomes" id="UP000008467">
    <property type="component" value="Chromosome"/>
</dbReference>
<dbReference type="PIRSF" id="PIRSF003085">
    <property type="entry name" value="CMAS"/>
    <property type="match status" value="1"/>
</dbReference>
<dbReference type="HOGENOM" id="CLU_026434_6_2_9"/>
<evidence type="ECO:0000256" key="3">
    <source>
        <dbReference type="ARBA" id="ARBA00022679"/>
    </source>
</evidence>